<dbReference type="Proteomes" id="UP000284543">
    <property type="component" value="Unassembled WGS sequence"/>
</dbReference>
<sequence length="86" mass="9361">MVEKNVTIVNKTGLHARPANGLVNLVKKYASRISLIKENKTANAKSIINVLTLDLNQGAQVLVRADGEDEEEALEAVVTYLAELTE</sequence>
<dbReference type="NCBIfam" id="TIGR01003">
    <property type="entry name" value="PTS_HPr_family"/>
    <property type="match status" value="1"/>
</dbReference>
<dbReference type="CDD" id="cd00367">
    <property type="entry name" value="PTS-HPr_like"/>
    <property type="match status" value="1"/>
</dbReference>
<dbReference type="Proteomes" id="UP000283975">
    <property type="component" value="Unassembled WGS sequence"/>
</dbReference>
<name>A0A414AVL8_9FIRM</name>
<dbReference type="InterPro" id="IPR000032">
    <property type="entry name" value="HPr-like"/>
</dbReference>
<reference evidence="9 10" key="1">
    <citation type="submission" date="2018-08" db="EMBL/GenBank/DDBJ databases">
        <title>A genome reference for cultivated species of the human gut microbiota.</title>
        <authorList>
            <person name="Zou Y."/>
            <person name="Xue W."/>
            <person name="Luo G."/>
        </authorList>
    </citation>
    <scope>NUCLEOTIDE SEQUENCE [LARGE SCALE GENOMIC DNA]</scope>
    <source>
        <strain evidence="7 10">AF14-18</strain>
        <strain evidence="8 9">AM35-14</strain>
    </source>
</reference>
<dbReference type="InterPro" id="IPR050399">
    <property type="entry name" value="HPr"/>
</dbReference>
<gene>
    <name evidence="8" type="ORF">DW839_13110</name>
    <name evidence="7" type="ORF">DWW02_17920</name>
</gene>
<accession>A0A414AVL8</accession>
<evidence type="ECO:0000256" key="2">
    <source>
        <dbReference type="ARBA" id="ARBA00020422"/>
    </source>
</evidence>
<dbReference type="PANTHER" id="PTHR33705:SF1">
    <property type="entry name" value="PHOSPHOCARRIER PROTEIN HPR"/>
    <property type="match status" value="1"/>
</dbReference>
<protein>
    <recommendedName>
        <fullName evidence="2">Phosphocarrier protein HPr</fullName>
    </recommendedName>
    <alternativeName>
        <fullName evidence="5">Histidine-containing protein</fullName>
    </alternativeName>
</protein>
<dbReference type="InterPro" id="IPR001020">
    <property type="entry name" value="PTS_HPr_His_P_site"/>
</dbReference>
<evidence type="ECO:0000256" key="5">
    <source>
        <dbReference type="ARBA" id="ARBA00033055"/>
    </source>
</evidence>
<dbReference type="SUPFAM" id="SSF55594">
    <property type="entry name" value="HPr-like"/>
    <property type="match status" value="1"/>
</dbReference>
<comment type="caution">
    <text evidence="8">The sequence shown here is derived from an EMBL/GenBank/DDBJ whole genome shotgun (WGS) entry which is preliminary data.</text>
</comment>
<evidence type="ECO:0000313" key="7">
    <source>
        <dbReference type="EMBL" id="RGV74535.1"/>
    </source>
</evidence>
<dbReference type="RefSeq" id="WP_002576730.1">
    <property type="nucleotide sequence ID" value="NZ_BAABZS010000001.1"/>
</dbReference>
<dbReference type="Pfam" id="PF00381">
    <property type="entry name" value="PTS-HPr"/>
    <property type="match status" value="1"/>
</dbReference>
<dbReference type="PRINTS" id="PR00107">
    <property type="entry name" value="PHOSPHOCPHPR"/>
</dbReference>
<dbReference type="PANTHER" id="PTHR33705">
    <property type="entry name" value="PHOSPHOCARRIER PROTEIN HPR"/>
    <property type="match status" value="1"/>
</dbReference>
<evidence type="ECO:0000256" key="1">
    <source>
        <dbReference type="ARBA" id="ARBA00003681"/>
    </source>
</evidence>
<evidence type="ECO:0000313" key="10">
    <source>
        <dbReference type="Proteomes" id="UP000284543"/>
    </source>
</evidence>
<dbReference type="GeneID" id="23114889"/>
<dbReference type="PROSITE" id="PS51350">
    <property type="entry name" value="PTS_HPR_DOM"/>
    <property type="match status" value="1"/>
</dbReference>
<comment type="function">
    <text evidence="1">General (non sugar-specific) component of the phosphoenolpyruvate-dependent sugar phosphotransferase system (sugar PTS). This major carbohydrate active-transport system catalyzes the phosphorylation of incoming sugar substrates concomitantly with their translocation across the cell membrane. The phosphoryl group from phosphoenolpyruvate (PEP) is transferred to the phosphoryl carrier protein HPr by enzyme I. Phospho-HPr then transfers it to the PTS EIIA domain.</text>
</comment>
<evidence type="ECO:0000259" key="6">
    <source>
        <dbReference type="PROSITE" id="PS51350"/>
    </source>
</evidence>
<dbReference type="AlphaFoldDB" id="A0A414AVL8"/>
<evidence type="ECO:0000256" key="4">
    <source>
        <dbReference type="ARBA" id="ARBA00022597"/>
    </source>
</evidence>
<organism evidence="8 9">
    <name type="scientific">Enterocloster bolteae</name>
    <dbReference type="NCBI Taxonomy" id="208479"/>
    <lineage>
        <taxon>Bacteria</taxon>
        <taxon>Bacillati</taxon>
        <taxon>Bacillota</taxon>
        <taxon>Clostridia</taxon>
        <taxon>Lachnospirales</taxon>
        <taxon>Lachnospiraceae</taxon>
        <taxon>Enterocloster</taxon>
    </lineage>
</organism>
<evidence type="ECO:0000313" key="8">
    <source>
        <dbReference type="EMBL" id="RHC55767.1"/>
    </source>
</evidence>
<keyword evidence="4" id="KW-0762">Sugar transport</keyword>
<dbReference type="Gene3D" id="3.30.1340.10">
    <property type="entry name" value="HPr-like"/>
    <property type="match status" value="1"/>
</dbReference>
<dbReference type="PROSITE" id="PS00369">
    <property type="entry name" value="PTS_HPR_HIS"/>
    <property type="match status" value="1"/>
</dbReference>
<evidence type="ECO:0000313" key="9">
    <source>
        <dbReference type="Proteomes" id="UP000283975"/>
    </source>
</evidence>
<dbReference type="EMBL" id="QRZM01000007">
    <property type="protein sequence ID" value="RGV74535.1"/>
    <property type="molecule type" value="Genomic_DNA"/>
</dbReference>
<proteinExistence type="predicted"/>
<dbReference type="EMBL" id="QSHZ01000012">
    <property type="protein sequence ID" value="RHC55767.1"/>
    <property type="molecule type" value="Genomic_DNA"/>
</dbReference>
<feature type="domain" description="HPr" evidence="6">
    <location>
        <begin position="1"/>
        <end position="86"/>
    </location>
</feature>
<keyword evidence="3" id="KW-0813">Transport</keyword>
<evidence type="ECO:0000256" key="3">
    <source>
        <dbReference type="ARBA" id="ARBA00022448"/>
    </source>
</evidence>
<dbReference type="InterPro" id="IPR035895">
    <property type="entry name" value="HPr-like_sf"/>
</dbReference>